<dbReference type="GeneID" id="35604360"/>
<evidence type="ECO:0000313" key="2">
    <source>
        <dbReference type="Proteomes" id="UP000225277"/>
    </source>
</evidence>
<evidence type="ECO:0000313" key="1">
    <source>
        <dbReference type="EMBL" id="CZT23574.1"/>
    </source>
</evidence>
<dbReference type="SUPFAM" id="SSF53448">
    <property type="entry name" value="Nucleotide-diphospho-sugar transferases"/>
    <property type="match status" value="1"/>
</dbReference>
<dbReference type="InterPro" id="IPR050587">
    <property type="entry name" value="GNT1/Glycosyltrans_8"/>
</dbReference>
<proteinExistence type="predicted"/>
<dbReference type="AlphaFoldDB" id="A0A2D3VLT4"/>
<evidence type="ECO:0008006" key="3">
    <source>
        <dbReference type="Google" id="ProtNLM"/>
    </source>
</evidence>
<accession>A0A2D3VLT4</accession>
<sequence>MHAPTTRTRRAIPFVVLVPPDVVPAKRERFEKDGAVVIEVPYLELPEWVIPAEARWKDVMSKLRAWQQTQFSRCLLLDGDMILNAPLDGVFDDDAAARFTSTRRASLMNDDDSGDNDTDSSPLLLLLPDQYLFASIPEATAHHTQIGEFSDINYFNAGFFLFGPSIPVFEYYTFKLQEQGTWDPKYPEQNLLNYIHSQSGRMPWTRLDTKWNVKFPTVGDKEEEGVVSMHDKFWRADVDAGLQDYYNSLRWKMEGFYEGLDVGRKSGWRG</sequence>
<dbReference type="InterPro" id="IPR029044">
    <property type="entry name" value="Nucleotide-diphossugar_trans"/>
</dbReference>
<dbReference type="PANTHER" id="PTHR11183">
    <property type="entry name" value="GLYCOGENIN SUBFAMILY MEMBER"/>
    <property type="match status" value="1"/>
</dbReference>
<organism evidence="1 2">
    <name type="scientific">Ramularia collo-cygni</name>
    <dbReference type="NCBI Taxonomy" id="112498"/>
    <lineage>
        <taxon>Eukaryota</taxon>
        <taxon>Fungi</taxon>
        <taxon>Dikarya</taxon>
        <taxon>Ascomycota</taxon>
        <taxon>Pezizomycotina</taxon>
        <taxon>Dothideomycetes</taxon>
        <taxon>Dothideomycetidae</taxon>
        <taxon>Mycosphaerellales</taxon>
        <taxon>Mycosphaerellaceae</taxon>
        <taxon>Ramularia</taxon>
    </lineage>
</organism>
<protein>
    <recommendedName>
        <fullName evidence="3">Nucleotide-diphospho-sugar transferase</fullName>
    </recommendedName>
</protein>
<keyword evidence="2" id="KW-1185">Reference proteome</keyword>
<dbReference type="RefSeq" id="XP_023630298.1">
    <property type="nucleotide sequence ID" value="XM_023774530.1"/>
</dbReference>
<dbReference type="EMBL" id="FJUY01000017">
    <property type="protein sequence ID" value="CZT23574.1"/>
    <property type="molecule type" value="Genomic_DNA"/>
</dbReference>
<dbReference type="STRING" id="112498.A0A2D3VLT4"/>
<gene>
    <name evidence="1" type="ORF">RCC_09288</name>
</gene>
<dbReference type="OrthoDB" id="2014201at2759"/>
<dbReference type="Proteomes" id="UP000225277">
    <property type="component" value="Unassembled WGS sequence"/>
</dbReference>
<dbReference type="Gene3D" id="3.90.550.10">
    <property type="entry name" value="Spore Coat Polysaccharide Biosynthesis Protein SpsA, Chain A"/>
    <property type="match status" value="1"/>
</dbReference>
<name>A0A2D3VLT4_9PEZI</name>
<reference evidence="1 2" key="1">
    <citation type="submission" date="2016-03" db="EMBL/GenBank/DDBJ databases">
        <authorList>
            <person name="Ploux O."/>
        </authorList>
    </citation>
    <scope>NUCLEOTIDE SEQUENCE [LARGE SCALE GENOMIC DNA]</scope>
    <source>
        <strain evidence="1 2">URUG2</strain>
    </source>
</reference>